<gene>
    <name evidence="1" type="ORF">MAR_008736</name>
</gene>
<proteinExistence type="predicted"/>
<organism evidence="1 2">
    <name type="scientific">Mya arenaria</name>
    <name type="common">Soft-shell clam</name>
    <dbReference type="NCBI Taxonomy" id="6604"/>
    <lineage>
        <taxon>Eukaryota</taxon>
        <taxon>Metazoa</taxon>
        <taxon>Spiralia</taxon>
        <taxon>Lophotrochozoa</taxon>
        <taxon>Mollusca</taxon>
        <taxon>Bivalvia</taxon>
        <taxon>Autobranchia</taxon>
        <taxon>Heteroconchia</taxon>
        <taxon>Euheterodonta</taxon>
        <taxon>Imparidentia</taxon>
        <taxon>Neoheterodontei</taxon>
        <taxon>Myida</taxon>
        <taxon>Myoidea</taxon>
        <taxon>Myidae</taxon>
        <taxon>Mya</taxon>
    </lineage>
</organism>
<protein>
    <submittedName>
        <fullName evidence="1">Uncharacterized protein</fullName>
    </submittedName>
</protein>
<keyword evidence="2" id="KW-1185">Reference proteome</keyword>
<reference evidence="1" key="1">
    <citation type="submission" date="2022-11" db="EMBL/GenBank/DDBJ databases">
        <title>Centuries of genome instability and evolution in soft-shell clam transmissible cancer (bioRxiv).</title>
        <authorList>
            <person name="Hart S.F.M."/>
            <person name="Yonemitsu M.A."/>
            <person name="Giersch R.M."/>
            <person name="Beal B.F."/>
            <person name="Arriagada G."/>
            <person name="Davis B.W."/>
            <person name="Ostrander E.A."/>
            <person name="Goff S.P."/>
            <person name="Metzger M.J."/>
        </authorList>
    </citation>
    <scope>NUCLEOTIDE SEQUENCE</scope>
    <source>
        <strain evidence="1">MELC-2E11</strain>
        <tissue evidence="1">Siphon/mantle</tissue>
    </source>
</reference>
<dbReference type="Proteomes" id="UP001164746">
    <property type="component" value="Chromosome 4"/>
</dbReference>
<name>A0ABY7DWS3_MYAAR</name>
<dbReference type="EMBL" id="CP111015">
    <property type="protein sequence ID" value="WAR02178.1"/>
    <property type="molecule type" value="Genomic_DNA"/>
</dbReference>
<evidence type="ECO:0000313" key="1">
    <source>
        <dbReference type="EMBL" id="WAR02178.1"/>
    </source>
</evidence>
<accession>A0ABY7DWS3</accession>
<sequence length="285" mass="28516">MLLYLSYVINVIGDLFATEMIRWSSLVFGCVLVFRHGAEAAVAGTTCSANGNECAAIANSFCDVTNTVCKCVDIATEDAATSTCPLTAVGETCTASGSECTTITNGFCDTSGAASVCACGTVYSLANCIGADCSTNGDSDCTGVDPNSVCVGSAACGCKATYGIHAAGTSGLCQPGVGATCTASGSECQYLTGGYCDTTATPVCACADIMMVQNTIFCEAKSCAADSTCTTADANSECVKGLCACKSTYELDGTSKSCVATGGSNAITASIAVMLMSLLVSVLQH</sequence>
<evidence type="ECO:0000313" key="2">
    <source>
        <dbReference type="Proteomes" id="UP001164746"/>
    </source>
</evidence>